<evidence type="ECO:0000313" key="2">
    <source>
        <dbReference type="EMBL" id="ABR31198.1"/>
    </source>
</evidence>
<dbReference type="eggNOG" id="COG0786">
    <property type="taxonomic scope" value="Bacteria"/>
</dbReference>
<dbReference type="EMBL" id="CP000716">
    <property type="protein sequence ID" value="ABR31198.1"/>
    <property type="molecule type" value="Genomic_DNA"/>
</dbReference>
<sequence length="55" mass="6164">MIIPNSILAGFIGFIIGPNFLNLIKVDVNFLGKLIYHLMAIGFISLSLRKIENFN</sequence>
<dbReference type="Proteomes" id="UP000001110">
    <property type="component" value="Chromosome"/>
</dbReference>
<protein>
    <submittedName>
        <fullName evidence="2">Uncharacterized protein</fullName>
    </submittedName>
</protein>
<keyword evidence="1" id="KW-1133">Transmembrane helix</keyword>
<proteinExistence type="predicted"/>
<evidence type="ECO:0000313" key="3">
    <source>
        <dbReference type="Proteomes" id="UP000001110"/>
    </source>
</evidence>
<organism evidence="2 3">
    <name type="scientific">Thermosipho melanesiensis (strain DSM 12029 / CIP 104789 / BI429)</name>
    <dbReference type="NCBI Taxonomy" id="391009"/>
    <lineage>
        <taxon>Bacteria</taxon>
        <taxon>Thermotogati</taxon>
        <taxon>Thermotogota</taxon>
        <taxon>Thermotogae</taxon>
        <taxon>Thermotogales</taxon>
        <taxon>Fervidobacteriaceae</taxon>
        <taxon>Thermosipho</taxon>
    </lineage>
</organism>
<feature type="transmembrane region" description="Helical" evidence="1">
    <location>
        <begin position="7"/>
        <end position="24"/>
    </location>
</feature>
<accession>A6LMP7</accession>
<keyword evidence="1" id="KW-0472">Membrane</keyword>
<reference evidence="2 3" key="2">
    <citation type="journal article" date="2009" name="Proc. Natl. Acad. Sci. U.S.A.">
        <title>On the chimeric nature, thermophilic origin, and phylogenetic placement of the Thermotogales.</title>
        <authorList>
            <person name="Zhaxybayeva O."/>
            <person name="Swithers K.S."/>
            <person name="Lapierre P."/>
            <person name="Fournier G.P."/>
            <person name="Bickhart D.M."/>
            <person name="DeBoy R.T."/>
            <person name="Nelson K.E."/>
            <person name="Nesbo C.L."/>
            <person name="Doolittle W.F."/>
            <person name="Gogarten J.P."/>
            <person name="Noll K.M."/>
        </authorList>
    </citation>
    <scope>NUCLEOTIDE SEQUENCE [LARGE SCALE GENOMIC DNA]</scope>
    <source>
        <strain evidence="3">DSM 12029 / CIP 104789 / BI429</strain>
    </source>
</reference>
<gene>
    <name evidence="2" type="ordered locus">Tmel_1349</name>
</gene>
<dbReference type="STRING" id="391009.Tmel_1349"/>
<feature type="transmembrane region" description="Helical" evidence="1">
    <location>
        <begin position="30"/>
        <end position="48"/>
    </location>
</feature>
<dbReference type="AlphaFoldDB" id="A6LMP7"/>
<dbReference type="KEGG" id="tme:Tmel_1349"/>
<name>A6LMP7_THEM4</name>
<evidence type="ECO:0000256" key="1">
    <source>
        <dbReference type="SAM" id="Phobius"/>
    </source>
</evidence>
<keyword evidence="1" id="KW-0812">Transmembrane</keyword>
<reference evidence="2 3" key="1">
    <citation type="submission" date="2007-05" db="EMBL/GenBank/DDBJ databases">
        <title>Complete sequence of Thermosipho melanesiensis BI429.</title>
        <authorList>
            <consortium name="US DOE Joint Genome Institute"/>
            <person name="Copeland A."/>
            <person name="Lucas S."/>
            <person name="Lapidus A."/>
            <person name="Barry K."/>
            <person name="Glavina del Rio T."/>
            <person name="Dalin E."/>
            <person name="Tice H."/>
            <person name="Pitluck S."/>
            <person name="Chertkov O."/>
            <person name="Brettin T."/>
            <person name="Bruce D."/>
            <person name="Detter J.C."/>
            <person name="Han C."/>
            <person name="Schmutz J."/>
            <person name="Larimer F."/>
            <person name="Land M."/>
            <person name="Hauser L."/>
            <person name="Kyrpides N."/>
            <person name="Mikhailova N."/>
            <person name="Nelson K."/>
            <person name="Gogarten J.P."/>
            <person name="Noll K."/>
            <person name="Richardson P."/>
        </authorList>
    </citation>
    <scope>NUCLEOTIDE SEQUENCE [LARGE SCALE GENOMIC DNA]</scope>
    <source>
        <strain evidence="3">DSM 12029 / CIP 104789 / BI429</strain>
    </source>
</reference>
<dbReference type="HOGENOM" id="CLU_3030977_0_0_0"/>